<dbReference type="InterPro" id="IPR013785">
    <property type="entry name" value="Aldolase_TIM"/>
</dbReference>
<dbReference type="SUPFAM" id="SSF51412">
    <property type="entry name" value="Inosine monophosphate dehydrogenase (IMPDH)"/>
    <property type="match status" value="1"/>
</dbReference>
<reference evidence="4" key="1">
    <citation type="submission" date="2018-05" db="EMBL/GenBank/DDBJ databases">
        <authorList>
            <person name="Lanie J.A."/>
            <person name="Ng W.-L."/>
            <person name="Kazmierczak K.M."/>
            <person name="Andrzejewski T.M."/>
            <person name="Davidsen T.M."/>
            <person name="Wayne K.J."/>
            <person name="Tettelin H."/>
            <person name="Glass J.I."/>
            <person name="Rusch D."/>
            <person name="Podicherti R."/>
            <person name="Tsui H.-C.T."/>
            <person name="Winkler M.E."/>
        </authorList>
    </citation>
    <scope>NUCLEOTIDE SEQUENCE</scope>
</reference>
<accession>A0A381UHS3</accession>
<evidence type="ECO:0000256" key="3">
    <source>
        <dbReference type="ARBA" id="ARBA00023002"/>
    </source>
</evidence>
<proteinExistence type="predicted"/>
<evidence type="ECO:0000313" key="4">
    <source>
        <dbReference type="EMBL" id="SVA27251.1"/>
    </source>
</evidence>
<keyword evidence="2" id="KW-0288">FMN</keyword>
<sequence>MPSDSNFLHTKLCHLLGCKYPIIQTAMGWVSTPKLVVASLEAGAFGFLAGAVMNTSEIEMSINKIQEKTKNPFGVNFHFFQPDASKIVDIVIKKKIKAVSYGRSPNRELIKKLKEEGVLCVPTVGSSTHARKAEDLGADIIVVQGSEGGGHTGKVPTKELLAQVLDVVEIPVVAAGGFKDGKGLISALRQGAIGVAMGTRFMMTTDSPVPETTLERYLLTNKEGIIVTDKFDGLSHRLLRNKLIEDIEKSSPIKLLIMALKNGLRYKNMTGSSFLDLGKAAVSIIMDDPLKPAQALMAVNSPVIIQKAMVDGYPDQGAMPSGDVAGEIDNLLSCEELVQSIAEEARGLLG</sequence>
<evidence type="ECO:0000256" key="2">
    <source>
        <dbReference type="ARBA" id="ARBA00022643"/>
    </source>
</evidence>
<evidence type="ECO:0008006" key="5">
    <source>
        <dbReference type="Google" id="ProtNLM"/>
    </source>
</evidence>
<keyword evidence="1" id="KW-0285">Flavoprotein</keyword>
<organism evidence="4">
    <name type="scientific">marine metagenome</name>
    <dbReference type="NCBI Taxonomy" id="408172"/>
    <lineage>
        <taxon>unclassified sequences</taxon>
        <taxon>metagenomes</taxon>
        <taxon>ecological metagenomes</taxon>
    </lineage>
</organism>
<protein>
    <recommendedName>
        <fullName evidence="5">Nitronate monooxygenase domain-containing protein</fullName>
    </recommendedName>
</protein>
<dbReference type="CDD" id="cd04730">
    <property type="entry name" value="NPD_like"/>
    <property type="match status" value="1"/>
</dbReference>
<dbReference type="Gene3D" id="3.20.20.70">
    <property type="entry name" value="Aldolase class I"/>
    <property type="match status" value="1"/>
</dbReference>
<dbReference type="InterPro" id="IPR004136">
    <property type="entry name" value="NMO"/>
</dbReference>
<evidence type="ECO:0000256" key="1">
    <source>
        <dbReference type="ARBA" id="ARBA00022630"/>
    </source>
</evidence>
<dbReference type="Pfam" id="PF03060">
    <property type="entry name" value="NMO"/>
    <property type="match status" value="2"/>
</dbReference>
<dbReference type="PANTHER" id="PTHR32332">
    <property type="entry name" value="2-NITROPROPANE DIOXYGENASE"/>
    <property type="match status" value="1"/>
</dbReference>
<name>A0A381UHS3_9ZZZZ</name>
<gene>
    <name evidence="4" type="ORF">METZ01_LOCUS80105</name>
</gene>
<keyword evidence="3" id="KW-0560">Oxidoreductase</keyword>
<dbReference type="AlphaFoldDB" id="A0A381UHS3"/>
<dbReference type="EMBL" id="UINC01006392">
    <property type="protein sequence ID" value="SVA27251.1"/>
    <property type="molecule type" value="Genomic_DNA"/>
</dbReference>
<dbReference type="PANTHER" id="PTHR32332:SF20">
    <property type="entry name" value="2-NITROPROPANE DIOXYGENASE-LIKE PROTEIN"/>
    <property type="match status" value="1"/>
</dbReference>
<dbReference type="GO" id="GO:0018580">
    <property type="term" value="F:nitronate monooxygenase activity"/>
    <property type="evidence" value="ECO:0007669"/>
    <property type="project" value="InterPro"/>
</dbReference>